<evidence type="ECO:0000313" key="4">
    <source>
        <dbReference type="Proteomes" id="UP000436088"/>
    </source>
</evidence>
<dbReference type="Pfam" id="PF14392">
    <property type="entry name" value="zf-CCHC_4"/>
    <property type="match status" value="1"/>
</dbReference>
<dbReference type="Proteomes" id="UP000436088">
    <property type="component" value="Unassembled WGS sequence"/>
</dbReference>
<dbReference type="GO" id="GO:0004523">
    <property type="term" value="F:RNA-DNA hybrid ribonuclease activity"/>
    <property type="evidence" value="ECO:0007669"/>
    <property type="project" value="InterPro"/>
</dbReference>
<proteinExistence type="predicted"/>
<dbReference type="PANTHER" id="PTHR47074:SF61">
    <property type="entry name" value="RNASE H TYPE-1 DOMAIN-CONTAINING PROTEIN"/>
    <property type="match status" value="1"/>
</dbReference>
<evidence type="ECO:0000259" key="2">
    <source>
        <dbReference type="Pfam" id="PF14392"/>
    </source>
</evidence>
<dbReference type="Pfam" id="PF13456">
    <property type="entry name" value="RVT_3"/>
    <property type="match status" value="1"/>
</dbReference>
<dbReference type="Gene3D" id="3.30.420.10">
    <property type="entry name" value="Ribonuclease H-like superfamily/Ribonuclease H"/>
    <property type="match status" value="1"/>
</dbReference>
<feature type="domain" description="Zinc knuckle CX2CX4HX4C" evidence="2">
    <location>
        <begin position="120"/>
        <end position="159"/>
    </location>
</feature>
<dbReference type="PANTHER" id="PTHR47074">
    <property type="entry name" value="BNAC02G40300D PROTEIN"/>
    <property type="match status" value="1"/>
</dbReference>
<feature type="domain" description="RNase H type-1" evidence="1">
    <location>
        <begin position="374"/>
        <end position="476"/>
    </location>
</feature>
<dbReference type="InterPro" id="IPR052929">
    <property type="entry name" value="RNase_H-like_EbsB-rel"/>
</dbReference>
<accession>A0A6A2YB16</accession>
<dbReference type="AlphaFoldDB" id="A0A6A2YB16"/>
<reference evidence="3" key="1">
    <citation type="submission" date="2019-09" db="EMBL/GenBank/DDBJ databases">
        <title>Draft genome information of white flower Hibiscus syriacus.</title>
        <authorList>
            <person name="Kim Y.-M."/>
        </authorList>
    </citation>
    <scope>NUCLEOTIDE SEQUENCE [LARGE SCALE GENOMIC DNA]</scope>
    <source>
        <strain evidence="3">YM2019G1</strain>
    </source>
</reference>
<dbReference type="InterPro" id="IPR044730">
    <property type="entry name" value="RNase_H-like_dom_plant"/>
</dbReference>
<organism evidence="3 4">
    <name type="scientific">Hibiscus syriacus</name>
    <name type="common">Rose of Sharon</name>
    <dbReference type="NCBI Taxonomy" id="106335"/>
    <lineage>
        <taxon>Eukaryota</taxon>
        <taxon>Viridiplantae</taxon>
        <taxon>Streptophyta</taxon>
        <taxon>Embryophyta</taxon>
        <taxon>Tracheophyta</taxon>
        <taxon>Spermatophyta</taxon>
        <taxon>Magnoliopsida</taxon>
        <taxon>eudicotyledons</taxon>
        <taxon>Gunneridae</taxon>
        <taxon>Pentapetalae</taxon>
        <taxon>rosids</taxon>
        <taxon>malvids</taxon>
        <taxon>Malvales</taxon>
        <taxon>Malvaceae</taxon>
        <taxon>Malvoideae</taxon>
        <taxon>Hibiscus</taxon>
    </lineage>
</organism>
<sequence>MDPHLKNLSLVDDKEKIIQFGENQIPFRVSFEKCFDRKWGSLEFQYSFAYIHGLKNSEDPLTVQVNWINYWILVHDLPHGFMSDHAAKQLENFIDSFVEYDSFTILLDYKRMMHIQFRVNIRQPLKRKKKFALLNGAYAYAHFEYEKLTLFCFMCGCLGYGEDGRGGGLSIGWEENCKVSLRSYSQRHIDVLINDDSDGKTWRCIGFYSEPEIRGFSLVLSDCELLDLGYIGQWLTWERGHSSTNNIRECLDKRVANNERWDLFPTFKLEHLAHYFYDHCPLLVHTYPKGVSPYISDDINNSLLRPYTHEEVYETLKTMSPLKAAGDDGLGIVTSTRSFGKEFGSIALARTSNATPPPTAWSPPINLAKINVDAGSTLKKATFGVVTRDEFAHILGSCCQIQRSVSSIFMAEAVAALNGLQFAKYLGLSRVILENDSKSIIIKLQSGVDDSSVIRSIIWDIHCLCKTFKEKAIEWRMQWKKRLCLHPKIILGGGSSTNRTCPGRR</sequence>
<evidence type="ECO:0000313" key="3">
    <source>
        <dbReference type="EMBL" id="KAE8669497.1"/>
    </source>
</evidence>
<evidence type="ECO:0008006" key="5">
    <source>
        <dbReference type="Google" id="ProtNLM"/>
    </source>
</evidence>
<dbReference type="CDD" id="cd06222">
    <property type="entry name" value="RNase_H_like"/>
    <property type="match status" value="1"/>
</dbReference>
<dbReference type="GO" id="GO:0003676">
    <property type="term" value="F:nucleic acid binding"/>
    <property type="evidence" value="ECO:0007669"/>
    <property type="project" value="InterPro"/>
</dbReference>
<gene>
    <name evidence="3" type="ORF">F3Y22_tig00112231pilonHSYRG00051</name>
</gene>
<evidence type="ECO:0000259" key="1">
    <source>
        <dbReference type="Pfam" id="PF13456"/>
    </source>
</evidence>
<keyword evidence="4" id="KW-1185">Reference proteome</keyword>
<dbReference type="EMBL" id="VEPZ02001525">
    <property type="protein sequence ID" value="KAE8669497.1"/>
    <property type="molecule type" value="Genomic_DNA"/>
</dbReference>
<comment type="caution">
    <text evidence="3">The sequence shown here is derived from an EMBL/GenBank/DDBJ whole genome shotgun (WGS) entry which is preliminary data.</text>
</comment>
<dbReference type="InterPro" id="IPR036397">
    <property type="entry name" value="RNaseH_sf"/>
</dbReference>
<protein>
    <recommendedName>
        <fullName evidence="5">RNase H type-1 domain-containing protein</fullName>
    </recommendedName>
</protein>
<dbReference type="InterPro" id="IPR002156">
    <property type="entry name" value="RNaseH_domain"/>
</dbReference>
<name>A0A6A2YB16_HIBSY</name>
<dbReference type="InterPro" id="IPR025836">
    <property type="entry name" value="Zn_knuckle_CX2CX4HX4C"/>
</dbReference>